<keyword evidence="6" id="KW-0040">ANK repeat</keyword>
<feature type="transmembrane region" description="Helical" evidence="10">
    <location>
        <begin position="432"/>
        <end position="451"/>
    </location>
</feature>
<evidence type="ECO:0000259" key="11">
    <source>
        <dbReference type="SMART" id="SM01420"/>
    </source>
</evidence>
<evidence type="ECO:0000256" key="3">
    <source>
        <dbReference type="ARBA" id="ARBA00022692"/>
    </source>
</evidence>
<dbReference type="Proteomes" id="UP000694865">
    <property type="component" value="Unplaced"/>
</dbReference>
<keyword evidence="9" id="KW-0407">Ion channel</keyword>
<accession>A0ABM0MU12</accession>
<feature type="domain" description="Transient receptor ion channel" evidence="11">
    <location>
        <begin position="100"/>
        <end position="155"/>
    </location>
</feature>
<evidence type="ECO:0000313" key="13">
    <source>
        <dbReference type="RefSeq" id="XP_006823503.1"/>
    </source>
</evidence>
<keyword evidence="7" id="KW-0406">Ion transport</keyword>
<dbReference type="Pfam" id="PF00520">
    <property type="entry name" value="Ion_trans"/>
    <property type="match status" value="1"/>
</dbReference>
<evidence type="ECO:0000256" key="9">
    <source>
        <dbReference type="ARBA" id="ARBA00023303"/>
    </source>
</evidence>
<keyword evidence="3 10" id="KW-0812">Transmembrane</keyword>
<organism evidence="12 13">
    <name type="scientific">Saccoglossus kowalevskii</name>
    <name type="common">Acorn worm</name>
    <dbReference type="NCBI Taxonomy" id="10224"/>
    <lineage>
        <taxon>Eukaryota</taxon>
        <taxon>Metazoa</taxon>
        <taxon>Hemichordata</taxon>
        <taxon>Enteropneusta</taxon>
        <taxon>Harrimaniidae</taxon>
        <taxon>Saccoglossus</taxon>
    </lineage>
</organism>
<evidence type="ECO:0000256" key="1">
    <source>
        <dbReference type="ARBA" id="ARBA00004141"/>
    </source>
</evidence>
<dbReference type="GeneID" id="100378636"/>
<evidence type="ECO:0000256" key="5">
    <source>
        <dbReference type="ARBA" id="ARBA00022989"/>
    </source>
</evidence>
<sequence>MAEPDVRELCQMTTKEWSYFTNGKNSLTPDEAEFISTVENGDVVKTKELLKNGLLDINCAVMRKMLPVTAIQLAAESNNFQMVRLLLDSGVKRIPKPSNCNGEEHILDDDLRYSLFCGLTSPAYLTLANRDPVMASMDLANDLQEVTNAREIRMTSEARYIEMKNKVQQYTIDFLDCCESSEEVSTLMRGSSGVKEVGSLLKGNVVTKAIATDNKELLAHYKCQNVLRKVWHKGQPGWHCKNSFWWRFLYCIYCLIVYVLLMPLLAVIYIIAPCSPAAKILDNPKAKFLMQMASYFKFLFLVILLNIELDGTFYYELSYEYFIIFLLIYIIALIWGEIQEMWISGLKCYFTSFWNYMDLLILFSFFVDISLRLIGLLKYLDINPEINLFWITWTAFTLTLACLRSMENFYLSLYLGPMLLIFNAMTGDVIKFLIIFVYTVVAFAFGFYYLYDDIGTGNVFNELATSFVALVTTIFGGDPTDNLKADDLLFNVSGAIVDAGPMYKTMGFILYASFGTICMLVLVNICIAMMSDTYARMKLTDPNDNTRRVQVKKELLYEELIKVLRARYMLMNGIVNENAMKEFHTVENVEGPTDVTCF</sequence>
<comment type="subcellular location">
    <subcellularLocation>
        <location evidence="1">Membrane</location>
        <topology evidence="1">Multi-pass membrane protein</topology>
    </subcellularLocation>
</comment>
<name>A0ABM0MU12_SACKO</name>
<proteinExistence type="predicted"/>
<dbReference type="PANTHER" id="PTHR10117">
    <property type="entry name" value="TRANSIENT RECEPTOR POTENTIAL CHANNEL"/>
    <property type="match status" value="1"/>
</dbReference>
<dbReference type="RefSeq" id="XP_006823503.1">
    <property type="nucleotide sequence ID" value="XM_006823440.1"/>
</dbReference>
<gene>
    <name evidence="13" type="primary">LOC100378636</name>
</gene>
<feature type="transmembrane region" description="Helical" evidence="10">
    <location>
        <begin position="244"/>
        <end position="272"/>
    </location>
</feature>
<dbReference type="Gene3D" id="1.25.40.20">
    <property type="entry name" value="Ankyrin repeat-containing domain"/>
    <property type="match status" value="1"/>
</dbReference>
<dbReference type="PANTHER" id="PTHR10117:SF54">
    <property type="entry name" value="TRANSIENT RECEPTOR POTENTIAL-GAMMA PROTEIN"/>
    <property type="match status" value="1"/>
</dbReference>
<reference evidence="13" key="1">
    <citation type="submission" date="2025-08" db="UniProtKB">
        <authorList>
            <consortium name="RefSeq"/>
        </authorList>
    </citation>
    <scope>IDENTIFICATION</scope>
    <source>
        <tissue evidence="13">Testes</tissue>
    </source>
</reference>
<feature type="transmembrane region" description="Helical" evidence="10">
    <location>
        <begin position="359"/>
        <end position="380"/>
    </location>
</feature>
<feature type="transmembrane region" description="Helical" evidence="10">
    <location>
        <begin position="386"/>
        <end position="403"/>
    </location>
</feature>
<dbReference type="InterPro" id="IPR036770">
    <property type="entry name" value="Ankyrin_rpt-contain_sf"/>
</dbReference>
<protein>
    <submittedName>
        <fullName evidence="13">Short transient receptor potential channel 4-like</fullName>
    </submittedName>
</protein>
<evidence type="ECO:0000313" key="12">
    <source>
        <dbReference type="Proteomes" id="UP000694865"/>
    </source>
</evidence>
<dbReference type="InterPro" id="IPR013555">
    <property type="entry name" value="TRP_dom"/>
</dbReference>
<keyword evidence="12" id="KW-1185">Reference proteome</keyword>
<keyword evidence="4" id="KW-0677">Repeat</keyword>
<keyword evidence="8 10" id="KW-0472">Membrane</keyword>
<keyword evidence="2" id="KW-0813">Transport</keyword>
<keyword evidence="5 10" id="KW-1133">Transmembrane helix</keyword>
<evidence type="ECO:0000256" key="6">
    <source>
        <dbReference type="ARBA" id="ARBA00023043"/>
    </source>
</evidence>
<evidence type="ECO:0000256" key="8">
    <source>
        <dbReference type="ARBA" id="ARBA00023136"/>
    </source>
</evidence>
<feature type="transmembrane region" description="Helical" evidence="10">
    <location>
        <begin position="508"/>
        <end position="530"/>
    </location>
</feature>
<evidence type="ECO:0000256" key="10">
    <source>
        <dbReference type="SAM" id="Phobius"/>
    </source>
</evidence>
<evidence type="ECO:0000256" key="7">
    <source>
        <dbReference type="ARBA" id="ARBA00023065"/>
    </source>
</evidence>
<evidence type="ECO:0000256" key="4">
    <source>
        <dbReference type="ARBA" id="ARBA00022737"/>
    </source>
</evidence>
<feature type="transmembrane region" description="Helical" evidence="10">
    <location>
        <begin position="458"/>
        <end position="477"/>
    </location>
</feature>
<dbReference type="SMART" id="SM01420">
    <property type="entry name" value="TRP_2"/>
    <property type="match status" value="1"/>
</dbReference>
<feature type="transmembrane region" description="Helical" evidence="10">
    <location>
        <begin position="321"/>
        <end position="338"/>
    </location>
</feature>
<dbReference type="InterPro" id="IPR005821">
    <property type="entry name" value="Ion_trans_dom"/>
</dbReference>
<feature type="transmembrane region" description="Helical" evidence="10">
    <location>
        <begin position="293"/>
        <end position="315"/>
    </location>
</feature>
<dbReference type="InterPro" id="IPR002153">
    <property type="entry name" value="TRPC_channel"/>
</dbReference>
<evidence type="ECO:0000256" key="2">
    <source>
        <dbReference type="ARBA" id="ARBA00022448"/>
    </source>
</evidence>